<sequence>MPDQSGKVAIVTGGNSGIGFETVRGLMRKGARVYMACRSHERAAKAIELLRREGEDWPGEVKFLSCDLADMESIHSSTEEFARQESQLHILICNAGAANPQLGSKTSQGYDLTLGTNVLGHQQFIRDLLPILQKTANTLQSSNSDHGVRVHLTSSWAHNFHQPSGFDVNDPEWTDRVEMGLFGKQLTVNPKGPIREVLKYGQSKFLNVCQAKKFHRMYGDKGIVFTSSDPGNNVSELLRNRDPITNLFFNYVVTPLILFHPKFGAISQLYACTAPEAHMLGGQYLAPWARIAPASPIAEDRRVQDISYEWLNKQITKNGY</sequence>
<dbReference type="OrthoDB" id="191139at2759"/>
<organism evidence="2 3">
    <name type="scientific">Meira miltonrushii</name>
    <dbReference type="NCBI Taxonomy" id="1280837"/>
    <lineage>
        <taxon>Eukaryota</taxon>
        <taxon>Fungi</taxon>
        <taxon>Dikarya</taxon>
        <taxon>Basidiomycota</taxon>
        <taxon>Ustilaginomycotina</taxon>
        <taxon>Exobasidiomycetes</taxon>
        <taxon>Exobasidiales</taxon>
        <taxon>Brachybasidiaceae</taxon>
        <taxon>Meira</taxon>
    </lineage>
</organism>
<evidence type="ECO:0000256" key="1">
    <source>
        <dbReference type="ARBA" id="ARBA00023002"/>
    </source>
</evidence>
<dbReference type="PANTHER" id="PTHR43157">
    <property type="entry name" value="PHOSPHATIDYLINOSITOL-GLYCAN BIOSYNTHESIS CLASS F PROTEIN-RELATED"/>
    <property type="match status" value="1"/>
</dbReference>
<name>A0A316VID1_9BASI</name>
<dbReference type="Pfam" id="PF00106">
    <property type="entry name" value="adh_short"/>
    <property type="match status" value="1"/>
</dbReference>
<dbReference type="InterPro" id="IPR002347">
    <property type="entry name" value="SDR_fam"/>
</dbReference>
<dbReference type="EMBL" id="KZ819602">
    <property type="protein sequence ID" value="PWN37296.1"/>
    <property type="molecule type" value="Genomic_DNA"/>
</dbReference>
<keyword evidence="3" id="KW-1185">Reference proteome</keyword>
<dbReference type="Gene3D" id="3.40.50.720">
    <property type="entry name" value="NAD(P)-binding Rossmann-like Domain"/>
    <property type="match status" value="1"/>
</dbReference>
<dbReference type="RefSeq" id="XP_025357598.1">
    <property type="nucleotide sequence ID" value="XM_025499805.1"/>
</dbReference>
<accession>A0A316VID1</accession>
<gene>
    <name evidence="2" type="ORF">FA14DRAFT_163237</name>
</gene>
<keyword evidence="1" id="KW-0560">Oxidoreductase</keyword>
<dbReference type="GeneID" id="37021586"/>
<evidence type="ECO:0000313" key="3">
    <source>
        <dbReference type="Proteomes" id="UP000245771"/>
    </source>
</evidence>
<dbReference type="PRINTS" id="PR00081">
    <property type="entry name" value="GDHRDH"/>
</dbReference>
<evidence type="ECO:0000313" key="2">
    <source>
        <dbReference type="EMBL" id="PWN37296.1"/>
    </source>
</evidence>
<reference evidence="2 3" key="1">
    <citation type="journal article" date="2018" name="Mol. Biol. Evol.">
        <title>Broad Genomic Sampling Reveals a Smut Pathogenic Ancestry of the Fungal Clade Ustilaginomycotina.</title>
        <authorList>
            <person name="Kijpornyongpan T."/>
            <person name="Mondo S.J."/>
            <person name="Barry K."/>
            <person name="Sandor L."/>
            <person name="Lee J."/>
            <person name="Lipzen A."/>
            <person name="Pangilinan J."/>
            <person name="LaButti K."/>
            <person name="Hainaut M."/>
            <person name="Henrissat B."/>
            <person name="Grigoriev I.V."/>
            <person name="Spatafora J.W."/>
            <person name="Aime M.C."/>
        </authorList>
    </citation>
    <scope>NUCLEOTIDE SEQUENCE [LARGE SCALE GENOMIC DNA]</scope>
    <source>
        <strain evidence="2 3">MCA 3882</strain>
    </source>
</reference>
<proteinExistence type="predicted"/>
<protein>
    <submittedName>
        <fullName evidence="2">NAD-P-binding protein</fullName>
    </submittedName>
</protein>
<dbReference type="InterPro" id="IPR036291">
    <property type="entry name" value="NAD(P)-bd_dom_sf"/>
</dbReference>
<dbReference type="GO" id="GO:0016491">
    <property type="term" value="F:oxidoreductase activity"/>
    <property type="evidence" value="ECO:0007669"/>
    <property type="project" value="UniProtKB-KW"/>
</dbReference>
<dbReference type="PANTHER" id="PTHR43157:SF31">
    <property type="entry name" value="PHOSPHATIDYLINOSITOL-GLYCAN BIOSYNTHESIS CLASS F PROTEIN"/>
    <property type="match status" value="1"/>
</dbReference>
<dbReference type="SUPFAM" id="SSF51735">
    <property type="entry name" value="NAD(P)-binding Rossmann-fold domains"/>
    <property type="match status" value="1"/>
</dbReference>
<dbReference type="AlphaFoldDB" id="A0A316VID1"/>
<dbReference type="InParanoid" id="A0A316VID1"/>
<dbReference type="STRING" id="1280837.A0A316VID1"/>
<dbReference type="Proteomes" id="UP000245771">
    <property type="component" value="Unassembled WGS sequence"/>
</dbReference>